<comment type="similarity">
    <text evidence="1">Belongs to the prokaryotic/mitochondrial release factor family.</text>
</comment>
<evidence type="ECO:0000313" key="5">
    <source>
        <dbReference type="EMBL" id="HIU61021.1"/>
    </source>
</evidence>
<comment type="caution">
    <text evidence="5">The sequence shown here is derived from an EMBL/GenBank/DDBJ whole genome shotgun (WGS) entry which is preliminary data.</text>
</comment>
<evidence type="ECO:0000313" key="6">
    <source>
        <dbReference type="Proteomes" id="UP000824094"/>
    </source>
</evidence>
<dbReference type="AlphaFoldDB" id="A0A9D1MJ18"/>
<keyword evidence="2" id="KW-0488">Methylation</keyword>
<dbReference type="Proteomes" id="UP000824094">
    <property type="component" value="Unassembled WGS sequence"/>
</dbReference>
<dbReference type="PANTHER" id="PTHR43804">
    <property type="entry name" value="LD18447P"/>
    <property type="match status" value="1"/>
</dbReference>
<evidence type="ECO:0000256" key="1">
    <source>
        <dbReference type="ARBA" id="ARBA00010835"/>
    </source>
</evidence>
<dbReference type="Pfam" id="PF00472">
    <property type="entry name" value="RF-1"/>
    <property type="match status" value="1"/>
</dbReference>
<accession>A0A9D1MJ18</accession>
<name>A0A9D1MJ18_9FIRM</name>
<dbReference type="GO" id="GO:0003747">
    <property type="term" value="F:translation release factor activity"/>
    <property type="evidence" value="ECO:0007669"/>
    <property type="project" value="InterPro"/>
</dbReference>
<dbReference type="Gene3D" id="3.30.70.1660">
    <property type="match status" value="1"/>
</dbReference>
<feature type="non-terminal residue" evidence="5">
    <location>
        <position position="261"/>
    </location>
</feature>
<protein>
    <recommendedName>
        <fullName evidence="4">Prokaryotic-type class I peptide chain release factors domain-containing protein</fullName>
    </recommendedName>
</protein>
<dbReference type="Gene3D" id="3.30.160.20">
    <property type="match status" value="1"/>
</dbReference>
<dbReference type="InterPro" id="IPR045853">
    <property type="entry name" value="Pep_chain_release_fac_I_sf"/>
</dbReference>
<evidence type="ECO:0000256" key="3">
    <source>
        <dbReference type="SAM" id="Coils"/>
    </source>
</evidence>
<dbReference type="Gene3D" id="6.10.140.1980">
    <property type="match status" value="1"/>
</dbReference>
<dbReference type="EMBL" id="DVNF01000188">
    <property type="protein sequence ID" value="HIU61021.1"/>
    <property type="molecule type" value="Genomic_DNA"/>
</dbReference>
<sequence>MDGIFQNIIDSGAKALARYRELTEMLAAPEYSADREVYSALIRESRAIEKRAAAYREWAEIGDLIAASDPAAPETKALAKEREELLFKMALPSEKTTEKRKLTLKLRGGNAAITEFYVKAVSGAVKLLDGDVDIVESRREKGKLTFVQMSVSGASGFFDYESGIHYGDDSSSMEVRSQPYVETSGAFDEKNVAIQLFHSDGAGGQNVNKVETAVRAIDLPTGITVVCRDERSQLRNKQRALAALKERVETYYSETAARLDA</sequence>
<organism evidence="5 6">
    <name type="scientific">Candidatus Stercoripulliclostridium merdigallinarum</name>
    <dbReference type="NCBI Taxonomy" id="2840951"/>
    <lineage>
        <taxon>Bacteria</taxon>
        <taxon>Bacillati</taxon>
        <taxon>Bacillota</taxon>
        <taxon>Clostridia</taxon>
        <taxon>Eubacteriales</taxon>
        <taxon>Candidatus Stercoripulliclostridium</taxon>
    </lineage>
</organism>
<evidence type="ECO:0000256" key="2">
    <source>
        <dbReference type="ARBA" id="ARBA00022481"/>
    </source>
</evidence>
<feature type="coiled-coil region" evidence="3">
    <location>
        <begin position="227"/>
        <end position="254"/>
    </location>
</feature>
<keyword evidence="3" id="KW-0175">Coiled coil</keyword>
<feature type="domain" description="Prokaryotic-type class I peptide chain release factors" evidence="4">
    <location>
        <begin position="198"/>
        <end position="214"/>
    </location>
</feature>
<dbReference type="InterPro" id="IPR050057">
    <property type="entry name" value="Prokaryotic/Mito_RF"/>
</dbReference>
<proteinExistence type="inferred from homology"/>
<gene>
    <name evidence="5" type="ORF">IAB05_06485</name>
</gene>
<dbReference type="PROSITE" id="PS00745">
    <property type="entry name" value="RF_PROK_I"/>
    <property type="match status" value="1"/>
</dbReference>
<evidence type="ECO:0000259" key="4">
    <source>
        <dbReference type="PROSITE" id="PS00745"/>
    </source>
</evidence>
<reference evidence="5" key="1">
    <citation type="submission" date="2020-10" db="EMBL/GenBank/DDBJ databases">
        <authorList>
            <person name="Gilroy R."/>
        </authorList>
    </citation>
    <scope>NUCLEOTIDE SEQUENCE</scope>
    <source>
        <strain evidence="5">18911</strain>
    </source>
</reference>
<dbReference type="PANTHER" id="PTHR43804:SF7">
    <property type="entry name" value="LD18447P"/>
    <property type="match status" value="1"/>
</dbReference>
<reference evidence="5" key="2">
    <citation type="journal article" date="2021" name="PeerJ">
        <title>Extensive microbial diversity within the chicken gut microbiome revealed by metagenomics and culture.</title>
        <authorList>
            <person name="Gilroy R."/>
            <person name="Ravi A."/>
            <person name="Getino M."/>
            <person name="Pursley I."/>
            <person name="Horton D.L."/>
            <person name="Alikhan N.F."/>
            <person name="Baker D."/>
            <person name="Gharbi K."/>
            <person name="Hall N."/>
            <person name="Watson M."/>
            <person name="Adriaenssens E.M."/>
            <person name="Foster-Nyarko E."/>
            <person name="Jarju S."/>
            <person name="Secka A."/>
            <person name="Antonio M."/>
            <person name="Oren A."/>
            <person name="Chaudhuri R.R."/>
            <person name="La Ragione R."/>
            <person name="Hildebrand F."/>
            <person name="Pallen M.J."/>
        </authorList>
    </citation>
    <scope>NUCLEOTIDE SEQUENCE</scope>
    <source>
        <strain evidence="5">18911</strain>
    </source>
</reference>
<dbReference type="SUPFAM" id="SSF75620">
    <property type="entry name" value="Release factor"/>
    <property type="match status" value="1"/>
</dbReference>
<dbReference type="InterPro" id="IPR000352">
    <property type="entry name" value="Pep_chain_release_fac_I"/>
</dbReference>